<proteinExistence type="inferred from homology"/>
<evidence type="ECO:0000313" key="9">
    <source>
        <dbReference type="Proteomes" id="UP000317550"/>
    </source>
</evidence>
<dbReference type="GO" id="GO:0004252">
    <property type="term" value="F:serine-type endopeptidase activity"/>
    <property type="evidence" value="ECO:0007669"/>
    <property type="project" value="InterPro"/>
</dbReference>
<keyword evidence="3 8" id="KW-0645">Protease</keyword>
<dbReference type="PANTHER" id="PTHR10381">
    <property type="entry name" value="ATP-DEPENDENT CLP PROTEASE PROTEOLYTIC SUBUNIT"/>
    <property type="match status" value="1"/>
</dbReference>
<dbReference type="GO" id="GO:0051117">
    <property type="term" value="F:ATPase binding"/>
    <property type="evidence" value="ECO:0007669"/>
    <property type="project" value="TreeGrafter"/>
</dbReference>
<dbReference type="Proteomes" id="UP000317550">
    <property type="component" value="Chromosome"/>
</dbReference>
<gene>
    <name evidence="8" type="ORF">FNU76_10215</name>
</gene>
<dbReference type="InterPro" id="IPR029045">
    <property type="entry name" value="ClpP/crotonase-like_dom_sf"/>
</dbReference>
<dbReference type="EMBL" id="CP041730">
    <property type="protein sequence ID" value="QDQ26708.1"/>
    <property type="molecule type" value="Genomic_DNA"/>
</dbReference>
<dbReference type="PRINTS" id="PR00127">
    <property type="entry name" value="CLPPROTEASEP"/>
</dbReference>
<keyword evidence="5" id="KW-0720">Serine protease</keyword>
<dbReference type="Gene3D" id="3.90.226.10">
    <property type="entry name" value="2-enoyl-CoA Hydratase, Chain A, domain 1"/>
    <property type="match status" value="1"/>
</dbReference>
<name>A0A516SFB0_9NEIS</name>
<sequence length="678" mass="71159">MGSPYIIRAKAAGEAQEVFIYGDIGESWYDESVAAKDFVREIAALDTTAITVRLNSYGGSVADGLAIYNALKRHPAAIHISIDGVAASIASLIAMAGDTVEIADNALMMIHAPWGYAGGNSVAMREYADLLDTYAQAMTSSYVAKSGMTNDAVLALLTDGADHWYTANEALAAGWVDSVTNPTPVTASASLAGLSRFKSLPSALASRLGSPAASTSEKTMPLSANPVAAPAPAPASATPVDEQAIVARGIKAEADRRTAIRASFARFQNSEGVAALLTACENDTTLSAQAAGEKLLAHLGRDATPVAGGHVVTVEDERDKFRAAATESVLARSSVQTKDGLVRATGANPYRGHTLLDLARASLARANIRTDGMDKMQIVAAAFTQSGSDFPILLENAMHKSLQAAYAIAADTWTRFCARGSVSDFRAHPRYRVGSLGNLDSLSELGEFKNKSIPDGEKAAITAGTKGNIINLSRQAVINDDLGAFVGLATMLGRAAKRTVEADVYALLASNPVMKDGNPLFHASHGNIGVAAPPSVASFDEARVLMAKQKDVGGNDFLDLRPAIWLGPTGMGGDAKVINGAEYDPDTSNKLQKPNKVRGLFSDLVDSPRLDGTAWYAFANPVDAPVIEVAFLDGQDQPFLELENGFSVDGARYKVRLDYGTGAIDHRGATMNNGTPPA</sequence>
<protein>
    <recommendedName>
        <fullName evidence="6">ATP-dependent Clp protease proteolytic subunit</fullName>
    </recommendedName>
</protein>
<dbReference type="NCBIfam" id="NF045540">
    <property type="entry name" value="scaf_prot_MCP1"/>
    <property type="match status" value="1"/>
</dbReference>
<evidence type="ECO:0000256" key="7">
    <source>
        <dbReference type="SAM" id="MobiDB-lite"/>
    </source>
</evidence>
<evidence type="ECO:0000313" key="8">
    <source>
        <dbReference type="EMBL" id="QDQ26708.1"/>
    </source>
</evidence>
<comment type="similarity">
    <text evidence="1 6">Belongs to the peptidase S14 family.</text>
</comment>
<dbReference type="SUPFAM" id="SSF52096">
    <property type="entry name" value="ClpP/crotonase"/>
    <property type="match status" value="1"/>
</dbReference>
<evidence type="ECO:0000256" key="1">
    <source>
        <dbReference type="ARBA" id="ARBA00007039"/>
    </source>
</evidence>
<evidence type="ECO:0000256" key="5">
    <source>
        <dbReference type="ARBA" id="ARBA00022825"/>
    </source>
</evidence>
<dbReference type="KEGG" id="cari:FNU76_10215"/>
<dbReference type="GO" id="GO:0009368">
    <property type="term" value="C:endopeptidase Clp complex"/>
    <property type="evidence" value="ECO:0007669"/>
    <property type="project" value="TreeGrafter"/>
</dbReference>
<dbReference type="AlphaFoldDB" id="A0A516SFB0"/>
<evidence type="ECO:0000256" key="2">
    <source>
        <dbReference type="ARBA" id="ARBA00022490"/>
    </source>
</evidence>
<dbReference type="Pfam" id="PF00574">
    <property type="entry name" value="CLP_protease"/>
    <property type="match status" value="1"/>
</dbReference>
<keyword evidence="2" id="KW-0963">Cytoplasm</keyword>
<evidence type="ECO:0000256" key="4">
    <source>
        <dbReference type="ARBA" id="ARBA00022801"/>
    </source>
</evidence>
<dbReference type="PANTHER" id="PTHR10381:SF70">
    <property type="entry name" value="ATP-DEPENDENT CLP PROTEASE PROTEOLYTIC SUBUNIT"/>
    <property type="match status" value="1"/>
</dbReference>
<feature type="compositionally biased region" description="Low complexity" evidence="7">
    <location>
        <begin position="221"/>
        <end position="239"/>
    </location>
</feature>
<reference evidence="9" key="1">
    <citation type="submission" date="2019-07" db="EMBL/GenBank/DDBJ databases">
        <title>Chitinimonas sp. nov., isolated from Ny-Alesund, arctica soil.</title>
        <authorList>
            <person name="Xu Q."/>
            <person name="Peng F."/>
        </authorList>
    </citation>
    <scope>NUCLEOTIDE SEQUENCE [LARGE SCALE GENOMIC DNA]</scope>
    <source>
        <strain evidence="9">R3-44</strain>
    </source>
</reference>
<evidence type="ECO:0000256" key="6">
    <source>
        <dbReference type="RuleBase" id="RU003567"/>
    </source>
</evidence>
<dbReference type="CDD" id="cd07016">
    <property type="entry name" value="S14_ClpP_1"/>
    <property type="match status" value="1"/>
</dbReference>
<dbReference type="Pfam" id="PF25209">
    <property type="entry name" value="Phage_capsid_4"/>
    <property type="match status" value="1"/>
</dbReference>
<keyword evidence="4" id="KW-0378">Hydrolase</keyword>
<dbReference type="RefSeq" id="WP_144278102.1">
    <property type="nucleotide sequence ID" value="NZ_CP041730.1"/>
</dbReference>
<dbReference type="OrthoDB" id="9806592at2"/>
<evidence type="ECO:0000256" key="3">
    <source>
        <dbReference type="ARBA" id="ARBA00022670"/>
    </source>
</evidence>
<dbReference type="InterPro" id="IPR023562">
    <property type="entry name" value="ClpP/TepA"/>
</dbReference>
<organism evidence="8 9">
    <name type="scientific">Chitinimonas arctica</name>
    <dbReference type="NCBI Taxonomy" id="2594795"/>
    <lineage>
        <taxon>Bacteria</taxon>
        <taxon>Pseudomonadati</taxon>
        <taxon>Pseudomonadota</taxon>
        <taxon>Betaproteobacteria</taxon>
        <taxon>Neisseriales</taxon>
        <taxon>Chitinibacteraceae</taxon>
        <taxon>Chitinimonas</taxon>
    </lineage>
</organism>
<accession>A0A516SFB0</accession>
<dbReference type="InterPro" id="IPR001907">
    <property type="entry name" value="ClpP"/>
</dbReference>
<dbReference type="GO" id="GO:0006515">
    <property type="term" value="P:protein quality control for misfolded or incompletely synthesized proteins"/>
    <property type="evidence" value="ECO:0007669"/>
    <property type="project" value="TreeGrafter"/>
</dbReference>
<dbReference type="NCBIfam" id="NF045542">
    <property type="entry name" value="Clp_rel_HeadMat"/>
    <property type="match status" value="1"/>
</dbReference>
<dbReference type="GO" id="GO:0004176">
    <property type="term" value="F:ATP-dependent peptidase activity"/>
    <property type="evidence" value="ECO:0007669"/>
    <property type="project" value="InterPro"/>
</dbReference>
<keyword evidence="9" id="KW-1185">Reference proteome</keyword>
<feature type="region of interest" description="Disordered" evidence="7">
    <location>
        <begin position="211"/>
        <end position="240"/>
    </location>
</feature>